<dbReference type="PROSITE" id="PS51352">
    <property type="entry name" value="THIOREDOXIN_2"/>
    <property type="match status" value="1"/>
</dbReference>
<dbReference type="SUPFAM" id="SSF52833">
    <property type="entry name" value="Thioredoxin-like"/>
    <property type="match status" value="1"/>
</dbReference>
<dbReference type="AlphaFoldDB" id="A0A1A7C466"/>
<evidence type="ECO:0000313" key="4">
    <source>
        <dbReference type="Proteomes" id="UP000092713"/>
    </source>
</evidence>
<keyword evidence="4" id="KW-1185">Reference proteome</keyword>
<organism evidence="3 4">
    <name type="scientific">Janthinobacterium psychrotolerans</name>
    <dbReference type="NCBI Taxonomy" id="1747903"/>
    <lineage>
        <taxon>Bacteria</taxon>
        <taxon>Pseudomonadati</taxon>
        <taxon>Pseudomonadota</taxon>
        <taxon>Betaproteobacteria</taxon>
        <taxon>Burkholderiales</taxon>
        <taxon>Oxalobacteraceae</taxon>
        <taxon>Janthinobacterium</taxon>
    </lineage>
</organism>
<dbReference type="CDD" id="cd02947">
    <property type="entry name" value="TRX_family"/>
    <property type="match status" value="1"/>
</dbReference>
<comment type="caution">
    <text evidence="3">The sequence shown here is derived from an EMBL/GenBank/DDBJ whole genome shotgun (WGS) entry which is preliminary data.</text>
</comment>
<dbReference type="EMBL" id="LOCQ01000044">
    <property type="protein sequence ID" value="OBV40731.1"/>
    <property type="molecule type" value="Genomic_DNA"/>
</dbReference>
<dbReference type="Pfam" id="PF00085">
    <property type="entry name" value="Thioredoxin"/>
    <property type="match status" value="1"/>
</dbReference>
<reference evidence="3 4" key="1">
    <citation type="submission" date="2016-04" db="EMBL/GenBank/DDBJ databases">
        <title>Draft genome sequence of Janthinobacterium psychrotolerans sp. nov., isolated from freshwater sediments in Denmark.</title>
        <authorList>
            <person name="Gong X."/>
            <person name="Skrivergaard S."/>
            <person name="Korsgaard B.S."/>
            <person name="Schreiber L."/>
            <person name="Marshall I.P."/>
            <person name="Finster K."/>
            <person name="Schramm A."/>
        </authorList>
    </citation>
    <scope>NUCLEOTIDE SEQUENCE [LARGE SCALE GENOMIC DNA]</scope>
    <source>
        <strain evidence="3 4">S3-2</strain>
    </source>
</reference>
<feature type="region of interest" description="Disordered" evidence="1">
    <location>
        <begin position="120"/>
        <end position="139"/>
    </location>
</feature>
<dbReference type="GO" id="GO:0016853">
    <property type="term" value="F:isomerase activity"/>
    <property type="evidence" value="ECO:0007669"/>
    <property type="project" value="UniProtKB-KW"/>
</dbReference>
<feature type="compositionally biased region" description="Basic and acidic residues" evidence="1">
    <location>
        <begin position="122"/>
        <end position="132"/>
    </location>
</feature>
<dbReference type="InterPro" id="IPR013766">
    <property type="entry name" value="Thioredoxin_domain"/>
</dbReference>
<dbReference type="OrthoDB" id="8521206at2"/>
<dbReference type="Gene3D" id="3.40.30.10">
    <property type="entry name" value="Glutaredoxin"/>
    <property type="match status" value="1"/>
</dbReference>
<gene>
    <name evidence="3" type="ORF">ASR47_101937</name>
</gene>
<keyword evidence="3" id="KW-0413">Isomerase</keyword>
<dbReference type="STRING" id="1747903.ASR47_101937"/>
<evidence type="ECO:0000259" key="2">
    <source>
        <dbReference type="PROSITE" id="PS51352"/>
    </source>
</evidence>
<sequence length="139" mass="15418">MHSLTLTTDNRAQIAAQLAGPRWIVACLCAQWCGTCATYRATFEELAARHPDKLFVWVDIEDQADVIGELDIENFPTLLIQQDDNVAFFGTVLPDGGLAHRMVQAQQALSAEELAALSTSTPERRSWQRDSNLRTMLAS</sequence>
<accession>A0A1A7C466</accession>
<evidence type="ECO:0000313" key="3">
    <source>
        <dbReference type="EMBL" id="OBV40731.1"/>
    </source>
</evidence>
<dbReference type="PATRIC" id="fig|1747903.4.peg.4384"/>
<dbReference type="Proteomes" id="UP000092713">
    <property type="component" value="Unassembled WGS sequence"/>
</dbReference>
<proteinExistence type="predicted"/>
<dbReference type="InterPro" id="IPR036249">
    <property type="entry name" value="Thioredoxin-like_sf"/>
</dbReference>
<evidence type="ECO:0000256" key="1">
    <source>
        <dbReference type="SAM" id="MobiDB-lite"/>
    </source>
</evidence>
<feature type="domain" description="Thioredoxin" evidence="2">
    <location>
        <begin position="1"/>
        <end position="111"/>
    </location>
</feature>
<protein>
    <submittedName>
        <fullName evidence="3">Thiol-disulfide isomerase or thioredoxin</fullName>
    </submittedName>
</protein>
<name>A0A1A7C466_9BURK</name>
<dbReference type="RefSeq" id="WP_065306635.1">
    <property type="nucleotide sequence ID" value="NZ_LOCQ01000044.1"/>
</dbReference>